<dbReference type="Proteomes" id="UP000799753">
    <property type="component" value="Unassembled WGS sequence"/>
</dbReference>
<evidence type="ECO:0000256" key="1">
    <source>
        <dbReference type="SAM" id="MobiDB-lite"/>
    </source>
</evidence>
<proteinExistence type="predicted"/>
<evidence type="ECO:0000313" key="3">
    <source>
        <dbReference type="Proteomes" id="UP000799753"/>
    </source>
</evidence>
<feature type="compositionally biased region" description="Polar residues" evidence="1">
    <location>
        <begin position="444"/>
        <end position="460"/>
    </location>
</feature>
<protein>
    <recommendedName>
        <fullName evidence="4">Telomere replication protein EST3</fullName>
    </recommendedName>
</protein>
<gene>
    <name evidence="2" type="ORF">P280DRAFT_467306</name>
</gene>
<organism evidence="2 3">
    <name type="scientific">Massarina eburnea CBS 473.64</name>
    <dbReference type="NCBI Taxonomy" id="1395130"/>
    <lineage>
        <taxon>Eukaryota</taxon>
        <taxon>Fungi</taxon>
        <taxon>Dikarya</taxon>
        <taxon>Ascomycota</taxon>
        <taxon>Pezizomycotina</taxon>
        <taxon>Dothideomycetes</taxon>
        <taxon>Pleosporomycetidae</taxon>
        <taxon>Pleosporales</taxon>
        <taxon>Massarineae</taxon>
        <taxon>Massarinaceae</taxon>
        <taxon>Massarina</taxon>
    </lineage>
</organism>
<feature type="compositionally biased region" description="Basic residues" evidence="1">
    <location>
        <begin position="767"/>
        <end position="778"/>
    </location>
</feature>
<feature type="compositionally biased region" description="Basic and acidic residues" evidence="1">
    <location>
        <begin position="671"/>
        <end position="695"/>
    </location>
</feature>
<feature type="compositionally biased region" description="Basic and acidic residues" evidence="1">
    <location>
        <begin position="744"/>
        <end position="757"/>
    </location>
</feature>
<feature type="compositionally biased region" description="Basic and acidic residues" evidence="1">
    <location>
        <begin position="644"/>
        <end position="661"/>
    </location>
</feature>
<feature type="compositionally biased region" description="Polar residues" evidence="1">
    <location>
        <begin position="720"/>
        <end position="743"/>
    </location>
</feature>
<feature type="compositionally biased region" description="Polar residues" evidence="1">
    <location>
        <begin position="521"/>
        <end position="539"/>
    </location>
</feature>
<feature type="region of interest" description="Disordered" evidence="1">
    <location>
        <begin position="1080"/>
        <end position="1102"/>
    </location>
</feature>
<accession>A0A6A6S689</accession>
<dbReference type="AlphaFoldDB" id="A0A6A6S689"/>
<name>A0A6A6S689_9PLEO</name>
<feature type="compositionally biased region" description="Polar residues" evidence="1">
    <location>
        <begin position="616"/>
        <end position="626"/>
    </location>
</feature>
<feature type="compositionally biased region" description="Low complexity" evidence="1">
    <location>
        <begin position="392"/>
        <end position="408"/>
    </location>
</feature>
<keyword evidence="3" id="KW-1185">Reference proteome</keyword>
<feature type="compositionally biased region" description="Polar residues" evidence="1">
    <location>
        <begin position="820"/>
        <end position="834"/>
    </location>
</feature>
<feature type="compositionally biased region" description="Basic and acidic residues" evidence="1">
    <location>
        <begin position="803"/>
        <end position="819"/>
    </location>
</feature>
<evidence type="ECO:0008006" key="4">
    <source>
        <dbReference type="Google" id="ProtNLM"/>
    </source>
</evidence>
<feature type="compositionally biased region" description="Polar residues" evidence="1">
    <location>
        <begin position="779"/>
        <end position="793"/>
    </location>
</feature>
<feature type="region of interest" description="Disordered" evidence="1">
    <location>
        <begin position="352"/>
        <end position="834"/>
    </location>
</feature>
<dbReference type="OrthoDB" id="3538943at2759"/>
<dbReference type="EMBL" id="MU006780">
    <property type="protein sequence ID" value="KAF2643249.1"/>
    <property type="molecule type" value="Genomic_DNA"/>
</dbReference>
<evidence type="ECO:0000313" key="2">
    <source>
        <dbReference type="EMBL" id="KAF2643249.1"/>
    </source>
</evidence>
<feature type="region of interest" description="Disordered" evidence="1">
    <location>
        <begin position="1033"/>
        <end position="1060"/>
    </location>
</feature>
<reference evidence="2" key="1">
    <citation type="journal article" date="2020" name="Stud. Mycol.">
        <title>101 Dothideomycetes genomes: a test case for predicting lifestyles and emergence of pathogens.</title>
        <authorList>
            <person name="Haridas S."/>
            <person name="Albert R."/>
            <person name="Binder M."/>
            <person name="Bloem J."/>
            <person name="Labutti K."/>
            <person name="Salamov A."/>
            <person name="Andreopoulos B."/>
            <person name="Baker S."/>
            <person name="Barry K."/>
            <person name="Bills G."/>
            <person name="Bluhm B."/>
            <person name="Cannon C."/>
            <person name="Castanera R."/>
            <person name="Culley D."/>
            <person name="Daum C."/>
            <person name="Ezra D."/>
            <person name="Gonzalez J."/>
            <person name="Henrissat B."/>
            <person name="Kuo A."/>
            <person name="Liang C."/>
            <person name="Lipzen A."/>
            <person name="Lutzoni F."/>
            <person name="Magnuson J."/>
            <person name="Mondo S."/>
            <person name="Nolan M."/>
            <person name="Ohm R."/>
            <person name="Pangilinan J."/>
            <person name="Park H.-J."/>
            <person name="Ramirez L."/>
            <person name="Alfaro M."/>
            <person name="Sun H."/>
            <person name="Tritt A."/>
            <person name="Yoshinaga Y."/>
            <person name="Zwiers L.-H."/>
            <person name="Turgeon B."/>
            <person name="Goodwin S."/>
            <person name="Spatafora J."/>
            <person name="Crous P."/>
            <person name="Grigoriev I."/>
        </authorList>
    </citation>
    <scope>NUCLEOTIDE SEQUENCE</scope>
    <source>
        <strain evidence="2">CBS 473.64</strain>
    </source>
</reference>
<feature type="compositionally biased region" description="Basic residues" evidence="1">
    <location>
        <begin position="251"/>
        <end position="260"/>
    </location>
</feature>
<feature type="region of interest" description="Disordered" evidence="1">
    <location>
        <begin position="246"/>
        <end position="266"/>
    </location>
</feature>
<sequence>MAQTPTIALKPWLADQVSISLRLGRVWLQQKLVKKDEQPASDPDRAWAGIFADDGSSLEDLLPNTNGNLQVVKETPLTVTDGKATIVAALIRDPSKDTTQPSDDRAFPTKLNTIIAVGKYVLRYTAYGPPREKVTILLETASWLGEGRRRDAGRLKHITELSTIAPDLLLLQETQALRDRRCFLSAAQRNGDTMADGLSSNTQPAYATQVLHEPREEDSARDVGAGGVAPAVSDRQKKNQILTLLNPSRPNRQRSGHGKAKSPELMAEMRPPRIHHATEPLFSSSTEDGLDDHEPEWLQGRIPISSSVRVPTRQQSLLDKAASWHDPLHPHRFPDANIPIEILEVIKERLRSSGEGNPTASGRSEPVGPSPSTNPEHENLLPDAEGADGAEPTLSQLSWSESSGSKSPSPEPPGRLSKNDGVLPPDSSNDEGSHAVDSYKPAVPSQNAQLPVLTESSNEQNDSDDEMELDMPRGLGDDNFVSGPRSSRSTAVVQVKETPYAKSKNAAPTSLVHESGKAPKGTSSTSVIYGTYNDSNSPGESRIVYSQLGTPPRPLLPLGTSLAVSNPPSEGVAETNLITPDDVPTENYHHVRHNPTEDMDDDDLYSYPAPRKSHNKPSLPSPQVASAQPPRNVPEAPHLKRKLEKSPLQKSDRQSKRRLEIKNVWGRRSSPVKDTESEMRQAKEESERQFRDRKTSGPGNTVHSIEQDSRAGAQERLALSTLSSEHGTSLRSGTAVQFPAQQRPQDRQGSRSEDRAGSETSNEGVRKLKHLSLSHHKVQQSSVNINRGDSFNNPYPPSYVNADHNENATREQDHARQDRNSPTVSFSGPTSAITSFSIPHKAQTESPLSAYTHLPHPETIFQKFKAAYPEYMADHRHFFGQCKYMYKLEQQDMMVPKWQWDDFIIRHAIDYTVYTARCNEEGEEIEQYHRFYKDNIRNTLYTKGVVDSVKRLETALQELGAQPTPATTPTPTLPFNGFTGLAVQKPPRKSYPWDQPSKKPVIEQMKSTARTSLPPSTHGGIVSTAIPAASHRSPSVSASVLDSPDPQASSSSKSVFNGSAFNGPTGDMFRDYFFGSTRLTSLTGDTRVRPAPGAEQKEKGRR</sequence>